<dbReference type="AlphaFoldDB" id="F6I509"/>
<keyword evidence="2" id="KW-1185">Reference proteome</keyword>
<organism evidence="1 2">
    <name type="scientific">Vitis vinifera</name>
    <name type="common">Grape</name>
    <dbReference type="NCBI Taxonomy" id="29760"/>
    <lineage>
        <taxon>Eukaryota</taxon>
        <taxon>Viridiplantae</taxon>
        <taxon>Streptophyta</taxon>
        <taxon>Embryophyta</taxon>
        <taxon>Tracheophyta</taxon>
        <taxon>Spermatophyta</taxon>
        <taxon>Magnoliopsida</taxon>
        <taxon>eudicotyledons</taxon>
        <taxon>Gunneridae</taxon>
        <taxon>Pentapetalae</taxon>
        <taxon>rosids</taxon>
        <taxon>Vitales</taxon>
        <taxon>Vitaceae</taxon>
        <taxon>Viteae</taxon>
        <taxon>Vitis</taxon>
    </lineage>
</organism>
<sequence>MPRAEINTMLDRIKEGTPPKKVAALDVWQGRLAAHESGCKPMLAVR</sequence>
<dbReference type="EMBL" id="FN596747">
    <property type="protein sequence ID" value="CCB62104.1"/>
    <property type="molecule type" value="Genomic_DNA"/>
</dbReference>
<dbReference type="InParanoid" id="F6I509"/>
<protein>
    <submittedName>
        <fullName evidence="1">Uncharacterized protein</fullName>
    </submittedName>
</protein>
<name>F6I509_VITVI</name>
<dbReference type="Proteomes" id="UP000009183">
    <property type="component" value="Chromosome 19"/>
</dbReference>
<reference evidence="2" key="1">
    <citation type="journal article" date="2007" name="Nature">
        <title>The grapevine genome sequence suggests ancestral hexaploidization in major angiosperm phyla.</title>
        <authorList>
            <consortium name="The French-Italian Public Consortium for Grapevine Genome Characterization."/>
            <person name="Jaillon O."/>
            <person name="Aury J.-M."/>
            <person name="Noel B."/>
            <person name="Policriti A."/>
            <person name="Clepet C."/>
            <person name="Casagrande A."/>
            <person name="Choisne N."/>
            <person name="Aubourg S."/>
            <person name="Vitulo N."/>
            <person name="Jubin C."/>
            <person name="Vezzi A."/>
            <person name="Legeai F."/>
            <person name="Hugueney P."/>
            <person name="Dasilva C."/>
            <person name="Horner D."/>
            <person name="Mica E."/>
            <person name="Jublot D."/>
            <person name="Poulain J."/>
            <person name="Bruyere C."/>
            <person name="Billault A."/>
            <person name="Segurens B."/>
            <person name="Gouyvenoux M."/>
            <person name="Ugarte E."/>
            <person name="Cattonaro F."/>
            <person name="Anthouard V."/>
            <person name="Vico V."/>
            <person name="Del Fabbro C."/>
            <person name="Alaux M."/>
            <person name="Di Gaspero G."/>
            <person name="Dumas V."/>
            <person name="Felice N."/>
            <person name="Paillard S."/>
            <person name="Juman I."/>
            <person name="Moroldo M."/>
            <person name="Scalabrin S."/>
            <person name="Canaguier A."/>
            <person name="Le Clainche I."/>
            <person name="Malacrida G."/>
            <person name="Durand E."/>
            <person name="Pesole G."/>
            <person name="Laucou V."/>
            <person name="Chatelet P."/>
            <person name="Merdinoglu D."/>
            <person name="Delledonne M."/>
            <person name="Pezzotti M."/>
            <person name="Lecharny A."/>
            <person name="Scarpelli C."/>
            <person name="Artiguenave F."/>
            <person name="Pe M.E."/>
            <person name="Valle G."/>
            <person name="Morgante M."/>
            <person name="Caboche M."/>
            <person name="Adam-Blondon A.-F."/>
            <person name="Weissenbach J."/>
            <person name="Quetier F."/>
            <person name="Wincker P."/>
        </authorList>
    </citation>
    <scope>NUCLEOTIDE SEQUENCE [LARGE SCALE GENOMIC DNA]</scope>
    <source>
        <strain evidence="2">cv. Pinot noir / PN40024</strain>
    </source>
</reference>
<evidence type="ECO:0000313" key="1">
    <source>
        <dbReference type="EMBL" id="CCB62104.1"/>
    </source>
</evidence>
<evidence type="ECO:0000313" key="2">
    <source>
        <dbReference type="Proteomes" id="UP000009183"/>
    </source>
</evidence>
<accession>F6I509</accession>
<dbReference type="PaxDb" id="29760-VIT_19s0015g02600.t01"/>
<dbReference type="HOGENOM" id="CLU_3192412_0_0_1"/>
<gene>
    <name evidence="1" type="ordered locus">VIT_19s0015g02600</name>
</gene>
<proteinExistence type="predicted"/>